<dbReference type="InterPro" id="IPR011333">
    <property type="entry name" value="SKP1/BTB/POZ_sf"/>
</dbReference>
<dbReference type="CDD" id="cd18186">
    <property type="entry name" value="BTB_POZ_ZBTB_KLHL-like"/>
    <property type="match status" value="1"/>
</dbReference>
<evidence type="ECO:0000256" key="1">
    <source>
        <dbReference type="SAM" id="MobiDB-lite"/>
    </source>
</evidence>
<name>A0A9Q9EK98_9PEZI</name>
<feature type="compositionally biased region" description="Acidic residues" evidence="1">
    <location>
        <begin position="168"/>
        <end position="177"/>
    </location>
</feature>
<keyword evidence="4" id="KW-1185">Reference proteome</keyword>
<dbReference type="SUPFAM" id="SSF54695">
    <property type="entry name" value="POZ domain"/>
    <property type="match status" value="1"/>
</dbReference>
<evidence type="ECO:0000259" key="2">
    <source>
        <dbReference type="PROSITE" id="PS50097"/>
    </source>
</evidence>
<feature type="region of interest" description="Disordered" evidence="1">
    <location>
        <begin position="137"/>
        <end position="177"/>
    </location>
</feature>
<reference evidence="3" key="1">
    <citation type="submission" date="2022-06" db="EMBL/GenBank/DDBJ databases">
        <title>Complete genome sequences of two strains of the flax pathogen Septoria linicola.</title>
        <authorList>
            <person name="Lapalu N."/>
            <person name="Simon A."/>
            <person name="Demenou B."/>
            <person name="Paumier D."/>
            <person name="Guillot M.-P."/>
            <person name="Gout L."/>
            <person name="Valade R."/>
        </authorList>
    </citation>
    <scope>NUCLEOTIDE SEQUENCE</scope>
    <source>
        <strain evidence="3">SE15195</strain>
    </source>
</reference>
<dbReference type="PANTHER" id="PTHR47843">
    <property type="entry name" value="BTB DOMAIN-CONTAINING PROTEIN-RELATED"/>
    <property type="match status" value="1"/>
</dbReference>
<dbReference type="Pfam" id="PF00651">
    <property type="entry name" value="BTB"/>
    <property type="match status" value="1"/>
</dbReference>
<proteinExistence type="predicted"/>
<dbReference type="OrthoDB" id="6359816at2759"/>
<feature type="compositionally biased region" description="Polar residues" evidence="1">
    <location>
        <begin position="138"/>
        <end position="154"/>
    </location>
</feature>
<evidence type="ECO:0000313" key="3">
    <source>
        <dbReference type="EMBL" id="USW52173.1"/>
    </source>
</evidence>
<accession>A0A9Q9EK98</accession>
<evidence type="ECO:0000313" key="4">
    <source>
        <dbReference type="Proteomes" id="UP001056384"/>
    </source>
</evidence>
<protein>
    <submittedName>
        <fullName evidence="3">BTB/POZ domain-containing protein</fullName>
    </submittedName>
</protein>
<gene>
    <name evidence="3" type="ORF">Slin15195_G054920</name>
</gene>
<dbReference type="EMBL" id="CP099421">
    <property type="protein sequence ID" value="USW52173.1"/>
    <property type="molecule type" value="Genomic_DNA"/>
</dbReference>
<dbReference type="Proteomes" id="UP001056384">
    <property type="component" value="Chromosome 4"/>
</dbReference>
<dbReference type="AlphaFoldDB" id="A0A9Q9EK98"/>
<dbReference type="Gene3D" id="3.30.710.10">
    <property type="entry name" value="Potassium Channel Kv1.1, Chain A"/>
    <property type="match status" value="1"/>
</dbReference>
<dbReference type="InterPro" id="IPR000210">
    <property type="entry name" value="BTB/POZ_dom"/>
</dbReference>
<sequence length="284" mass="31645">MAQPSNATESHAQDELMHALAALHIGGKYSDLTIRCDHRQWAVHKAIVCPRSGFFDGACSHQFREAMTGVVDLSGEDDPNAVEQMIHYLYYLDYMSEDCQRGGHFDARHRRATPKEIDFSQIEDPLLAQAGFYEKPASTKSTTTGGKIDQSSSLAGVGAPQYNTRDPCDDEQSDTNDDVELGSNLVLHAQIYALGEKYDIPSLKHLAIRKFEVAAACYYDSPELADAIDFVYRSTIDTDRGLRNVVLQMFKLHPQLANTQDIYATIRDTPGLALDLWKAERGLI</sequence>
<dbReference type="PANTHER" id="PTHR47843:SF5">
    <property type="entry name" value="BTB_POZ DOMAIN PROTEIN"/>
    <property type="match status" value="1"/>
</dbReference>
<feature type="domain" description="BTB" evidence="2">
    <location>
        <begin position="30"/>
        <end position="90"/>
    </location>
</feature>
<organism evidence="3 4">
    <name type="scientific">Septoria linicola</name>
    <dbReference type="NCBI Taxonomy" id="215465"/>
    <lineage>
        <taxon>Eukaryota</taxon>
        <taxon>Fungi</taxon>
        <taxon>Dikarya</taxon>
        <taxon>Ascomycota</taxon>
        <taxon>Pezizomycotina</taxon>
        <taxon>Dothideomycetes</taxon>
        <taxon>Dothideomycetidae</taxon>
        <taxon>Mycosphaerellales</taxon>
        <taxon>Mycosphaerellaceae</taxon>
        <taxon>Septoria</taxon>
    </lineage>
</organism>
<dbReference type="PROSITE" id="PS50097">
    <property type="entry name" value="BTB"/>
    <property type="match status" value="1"/>
</dbReference>